<evidence type="ECO:0000256" key="1">
    <source>
        <dbReference type="SAM" id="MobiDB-lite"/>
    </source>
</evidence>
<sequence length="321" mass="35790">MHLERTASPITGSPYAPQHRCPHCSPLSSLVTHYPTQHRTLFRISLARTSRREQGTNGSQHGLAGRALCSLDAAVGSLKKERECSRILRSGSCLARGTGYRTKHVNTAPTEMVRNGQKWNGPGAREYCTKHKAHHYEGRTSGIQPTVLAFFCLGHWWHYHACRAWTTQRREWRKKKHITSQHSTDATQLHVPQPPTPPSCDRDHSARPSLPSAIGHQPSVFSHQSSVLLPLFGAAHCTPTCICTCSAQAVFSSPLPPFQWCGPRSLSDTARQLARYLPVDAGCSALRPLRPLREAKSRDYFVVPVAKVTVHWVVTGYWWAS</sequence>
<accession>A0A9P9IQH2</accession>
<proteinExistence type="predicted"/>
<reference evidence="2" key="1">
    <citation type="journal article" date="2021" name="Nat. Commun.">
        <title>Genetic determinants of endophytism in the Arabidopsis root mycobiome.</title>
        <authorList>
            <person name="Mesny F."/>
            <person name="Miyauchi S."/>
            <person name="Thiergart T."/>
            <person name="Pickel B."/>
            <person name="Atanasova L."/>
            <person name="Karlsson M."/>
            <person name="Huettel B."/>
            <person name="Barry K.W."/>
            <person name="Haridas S."/>
            <person name="Chen C."/>
            <person name="Bauer D."/>
            <person name="Andreopoulos W."/>
            <person name="Pangilinan J."/>
            <person name="LaButti K."/>
            <person name="Riley R."/>
            <person name="Lipzen A."/>
            <person name="Clum A."/>
            <person name="Drula E."/>
            <person name="Henrissat B."/>
            <person name="Kohler A."/>
            <person name="Grigoriev I.V."/>
            <person name="Martin F.M."/>
            <person name="Hacquard S."/>
        </authorList>
    </citation>
    <scope>NUCLEOTIDE SEQUENCE</scope>
    <source>
        <strain evidence="2">MPI-CAGE-AT-0021</strain>
    </source>
</reference>
<name>A0A9P9IQH2_9HYPO</name>
<evidence type="ECO:0000313" key="2">
    <source>
        <dbReference type="EMBL" id="KAH7131388.1"/>
    </source>
</evidence>
<evidence type="ECO:0000313" key="3">
    <source>
        <dbReference type="Proteomes" id="UP000717696"/>
    </source>
</evidence>
<gene>
    <name evidence="2" type="ORF">B0J13DRAFT_642067</name>
</gene>
<keyword evidence="3" id="KW-1185">Reference proteome</keyword>
<organism evidence="2 3">
    <name type="scientific">Dactylonectria estremocensis</name>
    <dbReference type="NCBI Taxonomy" id="1079267"/>
    <lineage>
        <taxon>Eukaryota</taxon>
        <taxon>Fungi</taxon>
        <taxon>Dikarya</taxon>
        <taxon>Ascomycota</taxon>
        <taxon>Pezizomycotina</taxon>
        <taxon>Sordariomycetes</taxon>
        <taxon>Hypocreomycetidae</taxon>
        <taxon>Hypocreales</taxon>
        <taxon>Nectriaceae</taxon>
        <taxon>Dactylonectria</taxon>
    </lineage>
</organism>
<feature type="region of interest" description="Disordered" evidence="1">
    <location>
        <begin position="179"/>
        <end position="208"/>
    </location>
</feature>
<comment type="caution">
    <text evidence="2">The sequence shown here is derived from an EMBL/GenBank/DDBJ whole genome shotgun (WGS) entry which is preliminary data.</text>
</comment>
<dbReference type="AlphaFoldDB" id="A0A9P9IQH2"/>
<dbReference type="EMBL" id="JAGMUU010000019">
    <property type="protein sequence ID" value="KAH7131388.1"/>
    <property type="molecule type" value="Genomic_DNA"/>
</dbReference>
<dbReference type="Proteomes" id="UP000717696">
    <property type="component" value="Unassembled WGS sequence"/>
</dbReference>
<protein>
    <submittedName>
        <fullName evidence="2">Uncharacterized protein</fullName>
    </submittedName>
</protein>